<keyword evidence="3" id="KW-0732">Signal</keyword>
<dbReference type="AlphaFoldDB" id="A0A1Z3NBH7"/>
<dbReference type="InterPro" id="IPR029055">
    <property type="entry name" value="Ntn_hydrolases_N"/>
</dbReference>
<dbReference type="Pfam" id="PF02275">
    <property type="entry name" value="CBAH"/>
    <property type="match status" value="1"/>
</dbReference>
<evidence type="ECO:0000313" key="6">
    <source>
        <dbReference type="Proteomes" id="UP000197003"/>
    </source>
</evidence>
<feature type="chain" id="PRO_5012170357" evidence="3">
    <location>
        <begin position="19"/>
        <end position="353"/>
    </location>
</feature>
<dbReference type="InterPro" id="IPR052193">
    <property type="entry name" value="Peptidase_C59"/>
</dbReference>
<comment type="similarity">
    <text evidence="1">Belongs to the peptidase C59 family.</text>
</comment>
<protein>
    <submittedName>
        <fullName evidence="5">Choloylglycine hydrolase</fullName>
    </submittedName>
</protein>
<evidence type="ECO:0000256" key="2">
    <source>
        <dbReference type="ARBA" id="ARBA00022801"/>
    </source>
</evidence>
<feature type="signal peptide" evidence="3">
    <location>
        <begin position="1"/>
        <end position="18"/>
    </location>
</feature>
<proteinExistence type="inferred from homology"/>
<evidence type="ECO:0000259" key="4">
    <source>
        <dbReference type="Pfam" id="PF02275"/>
    </source>
</evidence>
<accession>A0A1Z3NBH7</accession>
<organism evidence="5 6">
    <name type="scientific">Bdellovibrio bacteriovorus</name>
    <dbReference type="NCBI Taxonomy" id="959"/>
    <lineage>
        <taxon>Bacteria</taxon>
        <taxon>Pseudomonadati</taxon>
        <taxon>Bdellovibrionota</taxon>
        <taxon>Bdellovibrionia</taxon>
        <taxon>Bdellovibrionales</taxon>
        <taxon>Pseudobdellovibrionaceae</taxon>
        <taxon>Bdellovibrio</taxon>
    </lineage>
</organism>
<dbReference type="PANTHER" id="PTHR35527">
    <property type="entry name" value="CHOLOYLGLYCINE HYDROLASE"/>
    <property type="match status" value="1"/>
</dbReference>
<dbReference type="Gene3D" id="3.60.60.10">
    <property type="entry name" value="Penicillin V Acylase, Chain A"/>
    <property type="match status" value="1"/>
</dbReference>
<dbReference type="PANTHER" id="PTHR35527:SF2">
    <property type="entry name" value="HYDROLASE"/>
    <property type="match status" value="1"/>
</dbReference>
<evidence type="ECO:0000256" key="3">
    <source>
        <dbReference type="SAM" id="SignalP"/>
    </source>
</evidence>
<keyword evidence="2 5" id="KW-0378">Hydrolase</keyword>
<dbReference type="GO" id="GO:0016787">
    <property type="term" value="F:hydrolase activity"/>
    <property type="evidence" value="ECO:0007669"/>
    <property type="project" value="UniProtKB-KW"/>
</dbReference>
<gene>
    <name evidence="5" type="ORF">B9G79_15115</name>
</gene>
<dbReference type="InterPro" id="IPR029132">
    <property type="entry name" value="CBAH/NAAA_C"/>
</dbReference>
<dbReference type="RefSeq" id="WP_088566232.1">
    <property type="nucleotide sequence ID" value="NZ_CP020946.1"/>
</dbReference>
<dbReference type="SUPFAM" id="SSF56235">
    <property type="entry name" value="N-terminal nucleophile aminohydrolases (Ntn hydrolases)"/>
    <property type="match status" value="1"/>
</dbReference>
<dbReference type="CDD" id="cd01902">
    <property type="entry name" value="Ntn_CGH"/>
    <property type="match status" value="1"/>
</dbReference>
<feature type="domain" description="Choloylglycine hydrolase/NAAA C-terminal" evidence="4">
    <location>
        <begin position="19"/>
        <end position="306"/>
    </location>
</feature>
<reference evidence="5 6" key="1">
    <citation type="submission" date="2017-04" db="EMBL/GenBank/DDBJ databases">
        <title>Whole genome sequence of Bdellovibrio bacteriovorus strain SSB218315.</title>
        <authorList>
            <person name="Oyedara O."/>
            <person name="Rodriguez-Perez M.A."/>
        </authorList>
    </citation>
    <scope>NUCLEOTIDE SEQUENCE [LARGE SCALE GENOMIC DNA]</scope>
    <source>
        <strain evidence="5 6">SSB218315</strain>
    </source>
</reference>
<evidence type="ECO:0000313" key="5">
    <source>
        <dbReference type="EMBL" id="ASD64797.1"/>
    </source>
</evidence>
<name>A0A1Z3NBH7_BDEBC</name>
<evidence type="ECO:0000256" key="1">
    <source>
        <dbReference type="ARBA" id="ARBA00006625"/>
    </source>
</evidence>
<dbReference type="EMBL" id="CP020946">
    <property type="protein sequence ID" value="ASD64797.1"/>
    <property type="molecule type" value="Genomic_DNA"/>
</dbReference>
<dbReference type="Proteomes" id="UP000197003">
    <property type="component" value="Chromosome"/>
</dbReference>
<sequence length="353" mass="39209">MKTLSVLLSLLLAVPAYPCTRILWDGKNQDVIVGRNMDWAEDTGSNLWLLPRGMEREGMAASNSAKWTSKYGSVILSMYDVGTADGLNEKGLTANLLYLSESHFGSRDQAVPGLSVSMWAQYFLDNFATVAEAMASLEKSPIQVLRASVPTAQGVRQGTVHLALSDKTGDSVVMEYIDGKIKIYHGKEYRFMTNSPPFDQQLKSMKQYQGFGGSKKLPGTTEAADRFVRAAFYTERLPEPKDYREAVAGVLSVLRNVSQPFGTPDPARPYISTTRWRTVADLTRGLYFYESTLSPYLVWVEMPKLDFKKGAAVKKITLAKSYDLIGNISGKFKTTPMFRFLKPDAEGSLKAQN</sequence>
<dbReference type="OrthoDB" id="5289042at2"/>